<reference evidence="2 3" key="1">
    <citation type="journal article" date="2012" name="J. Bacteriol.">
        <title>Draft Genome Sequence of Novosphingobium nitrogenifigens Y88T.</title>
        <authorList>
            <person name="Strabala T.J."/>
            <person name="Macdonald L."/>
            <person name="Liu V."/>
            <person name="Smit A.M."/>
        </authorList>
    </citation>
    <scope>NUCLEOTIDE SEQUENCE [LARGE SCALE GENOMIC DNA]</scope>
    <source>
        <strain evidence="2 3">DSM 19370</strain>
    </source>
</reference>
<proteinExistence type="predicted"/>
<dbReference type="Pfam" id="PF04964">
    <property type="entry name" value="Flp_Fap"/>
    <property type="match status" value="1"/>
</dbReference>
<accession>F1ZA08</accession>
<dbReference type="AlphaFoldDB" id="F1ZA08"/>
<feature type="transmembrane region" description="Helical" evidence="1">
    <location>
        <begin position="16"/>
        <end position="35"/>
    </location>
</feature>
<dbReference type="InParanoid" id="F1ZA08"/>
<comment type="caution">
    <text evidence="2">The sequence shown here is derived from an EMBL/GenBank/DDBJ whole genome shotgun (WGS) entry which is preliminary data.</text>
</comment>
<sequence length="61" mass="6743">MTMLRHILRDTQGATAVEYGILVGIFSIGIIFGFTEFTNQLYNLWLIVGENTDAAVAAHNN</sequence>
<protein>
    <recommendedName>
        <fullName evidence="4">Flp/Fap pilin component</fullName>
    </recommendedName>
</protein>
<dbReference type="InterPro" id="IPR007047">
    <property type="entry name" value="Flp_Fap"/>
</dbReference>
<organism evidence="2 3">
    <name type="scientific">Novosphingobium nitrogenifigens DSM 19370</name>
    <dbReference type="NCBI Taxonomy" id="983920"/>
    <lineage>
        <taxon>Bacteria</taxon>
        <taxon>Pseudomonadati</taxon>
        <taxon>Pseudomonadota</taxon>
        <taxon>Alphaproteobacteria</taxon>
        <taxon>Sphingomonadales</taxon>
        <taxon>Sphingomonadaceae</taxon>
        <taxon>Novosphingobium</taxon>
    </lineage>
</organism>
<dbReference type="Proteomes" id="UP000004728">
    <property type="component" value="Unassembled WGS sequence"/>
</dbReference>
<gene>
    <name evidence="2" type="ORF">Y88_0641</name>
</gene>
<dbReference type="STRING" id="983920.Y88_0641"/>
<evidence type="ECO:0008006" key="4">
    <source>
        <dbReference type="Google" id="ProtNLM"/>
    </source>
</evidence>
<evidence type="ECO:0000256" key="1">
    <source>
        <dbReference type="SAM" id="Phobius"/>
    </source>
</evidence>
<keyword evidence="1" id="KW-0472">Membrane</keyword>
<dbReference type="HOGENOM" id="CLU_171854_5_0_5"/>
<keyword evidence="1" id="KW-1133">Transmembrane helix</keyword>
<keyword evidence="1" id="KW-0812">Transmembrane</keyword>
<dbReference type="RefSeq" id="WP_008066562.1">
    <property type="nucleotide sequence ID" value="NZ_AQWK01000002.1"/>
</dbReference>
<evidence type="ECO:0000313" key="2">
    <source>
        <dbReference type="EMBL" id="EGD58584.1"/>
    </source>
</evidence>
<name>F1ZA08_9SPHN</name>
<evidence type="ECO:0000313" key="3">
    <source>
        <dbReference type="Proteomes" id="UP000004728"/>
    </source>
</evidence>
<keyword evidence="3" id="KW-1185">Reference proteome</keyword>
<dbReference type="EMBL" id="AEWJ01000041">
    <property type="protein sequence ID" value="EGD58584.1"/>
    <property type="molecule type" value="Genomic_DNA"/>
</dbReference>